<dbReference type="GeneID" id="20088561"/>
<dbReference type="InterPro" id="IPR051760">
    <property type="entry name" value="KMT5A"/>
</dbReference>
<dbReference type="OrthoDB" id="5560686at2759"/>
<sequence>MATALEYYALLHQLDCRERYHAVTSDDGLVVKASLLPNAGLGLFATKTFYEGDIVCVYTGHVLPTADALKVPDKSYLMRLGGGVYIDARERFDVKARYVNDCRSRGVHNVKFDKVPDRKHALVRATRIISTGDEVYVDYGTWYWLAYNLSNPDHPIK</sequence>
<organism evidence="2">
    <name type="scientific">Aphanomyces invadans</name>
    <dbReference type="NCBI Taxonomy" id="157072"/>
    <lineage>
        <taxon>Eukaryota</taxon>
        <taxon>Sar</taxon>
        <taxon>Stramenopiles</taxon>
        <taxon>Oomycota</taxon>
        <taxon>Saprolegniomycetes</taxon>
        <taxon>Saprolegniales</taxon>
        <taxon>Verrucalvaceae</taxon>
        <taxon>Aphanomyces</taxon>
    </lineage>
</organism>
<dbReference type="GO" id="GO:0005634">
    <property type="term" value="C:nucleus"/>
    <property type="evidence" value="ECO:0007669"/>
    <property type="project" value="TreeGrafter"/>
</dbReference>
<dbReference type="VEuPathDB" id="FungiDB:H310_11511"/>
<gene>
    <name evidence="2" type="ORF">H310_11511</name>
</gene>
<feature type="domain" description="SET" evidence="1">
    <location>
        <begin position="27"/>
        <end position="140"/>
    </location>
</feature>
<proteinExistence type="predicted"/>
<name>A0A024TND8_9STRA</name>
<dbReference type="Gene3D" id="2.170.270.10">
    <property type="entry name" value="SET domain"/>
    <property type="match status" value="1"/>
</dbReference>
<dbReference type="InterPro" id="IPR046341">
    <property type="entry name" value="SET_dom_sf"/>
</dbReference>
<evidence type="ECO:0000259" key="1">
    <source>
        <dbReference type="PROSITE" id="PS50280"/>
    </source>
</evidence>
<dbReference type="EMBL" id="KI913983">
    <property type="protein sequence ID" value="ETV94847.1"/>
    <property type="molecule type" value="Genomic_DNA"/>
</dbReference>
<protein>
    <recommendedName>
        <fullName evidence="1">SET domain-containing protein</fullName>
    </recommendedName>
</protein>
<dbReference type="GO" id="GO:0006357">
    <property type="term" value="P:regulation of transcription by RNA polymerase II"/>
    <property type="evidence" value="ECO:0007669"/>
    <property type="project" value="TreeGrafter"/>
</dbReference>
<dbReference type="GO" id="GO:0005700">
    <property type="term" value="C:polytene chromosome"/>
    <property type="evidence" value="ECO:0007669"/>
    <property type="project" value="TreeGrafter"/>
</dbReference>
<dbReference type="eggNOG" id="ENOG502S6K8">
    <property type="taxonomic scope" value="Eukaryota"/>
</dbReference>
<dbReference type="SUPFAM" id="SSF82199">
    <property type="entry name" value="SET domain"/>
    <property type="match status" value="1"/>
</dbReference>
<dbReference type="GO" id="GO:0042799">
    <property type="term" value="F:histone H4K20 methyltransferase activity"/>
    <property type="evidence" value="ECO:0007669"/>
    <property type="project" value="TreeGrafter"/>
</dbReference>
<dbReference type="PANTHER" id="PTHR46167:SF1">
    <property type="entry name" value="N-LYSINE METHYLTRANSFERASE KMT5A"/>
    <property type="match status" value="1"/>
</dbReference>
<dbReference type="AlphaFoldDB" id="A0A024TND8"/>
<accession>A0A024TND8</accession>
<dbReference type="SMART" id="SM00317">
    <property type="entry name" value="SET"/>
    <property type="match status" value="1"/>
</dbReference>
<dbReference type="InterPro" id="IPR001214">
    <property type="entry name" value="SET_dom"/>
</dbReference>
<dbReference type="PROSITE" id="PS50280">
    <property type="entry name" value="SET"/>
    <property type="match status" value="1"/>
</dbReference>
<dbReference type="PANTHER" id="PTHR46167">
    <property type="entry name" value="N-LYSINE METHYLTRANSFERASE KMT5A"/>
    <property type="match status" value="1"/>
</dbReference>
<dbReference type="Pfam" id="PF00856">
    <property type="entry name" value="SET"/>
    <property type="match status" value="1"/>
</dbReference>
<reference evidence="2" key="1">
    <citation type="submission" date="2013-12" db="EMBL/GenBank/DDBJ databases">
        <title>The Genome Sequence of Aphanomyces invadans NJM9701.</title>
        <authorList>
            <consortium name="The Broad Institute Genomics Platform"/>
            <person name="Russ C."/>
            <person name="Tyler B."/>
            <person name="van West P."/>
            <person name="Dieguez-Uribeondo J."/>
            <person name="Young S.K."/>
            <person name="Zeng Q."/>
            <person name="Gargeya S."/>
            <person name="Fitzgerald M."/>
            <person name="Abouelleil A."/>
            <person name="Alvarado L."/>
            <person name="Chapman S.B."/>
            <person name="Gainer-Dewar J."/>
            <person name="Goldberg J."/>
            <person name="Griggs A."/>
            <person name="Gujja S."/>
            <person name="Hansen M."/>
            <person name="Howarth C."/>
            <person name="Imamovic A."/>
            <person name="Ireland A."/>
            <person name="Larimer J."/>
            <person name="McCowan C."/>
            <person name="Murphy C."/>
            <person name="Pearson M."/>
            <person name="Poon T.W."/>
            <person name="Priest M."/>
            <person name="Roberts A."/>
            <person name="Saif S."/>
            <person name="Shea T."/>
            <person name="Sykes S."/>
            <person name="Wortman J."/>
            <person name="Nusbaum C."/>
            <person name="Birren B."/>
        </authorList>
    </citation>
    <scope>NUCLEOTIDE SEQUENCE [LARGE SCALE GENOMIC DNA]</scope>
    <source>
        <strain evidence="2">NJM9701</strain>
    </source>
</reference>
<evidence type="ECO:0000313" key="2">
    <source>
        <dbReference type="EMBL" id="ETV94847.1"/>
    </source>
</evidence>
<dbReference type="RefSeq" id="XP_008876438.1">
    <property type="nucleotide sequence ID" value="XM_008878216.1"/>
</dbReference>